<organism evidence="1 2">
    <name type="scientific">Pseudodesulfovibrio indicus</name>
    <dbReference type="NCBI Taxonomy" id="1716143"/>
    <lineage>
        <taxon>Bacteria</taxon>
        <taxon>Pseudomonadati</taxon>
        <taxon>Thermodesulfobacteriota</taxon>
        <taxon>Desulfovibrionia</taxon>
        <taxon>Desulfovibrionales</taxon>
        <taxon>Desulfovibrionaceae</taxon>
    </lineage>
</organism>
<gene>
    <name evidence="1" type="ORF">EDC59_10116</name>
</gene>
<proteinExistence type="predicted"/>
<dbReference type="Proteomes" id="UP000295506">
    <property type="component" value="Unassembled WGS sequence"/>
</dbReference>
<dbReference type="AlphaFoldDB" id="A0AA94PQC1"/>
<sequence length="390" mass="43960">MLYFLGNCQMDFLSRAVAGLGHPAAYRVLASPLTYPSAGGTVPDALRELLAGADAEDWFHGRTPFNQFEIIAPSDEPPRLLVLNLFHENTPLLVHNRDGFAFYLDHAALAARPDLAQRVQAECTGLRPNPATYLQRYGRFLAVLRKRFPKVPILVASRLSHHPAFGPDPYSYLNGWSGLSREAPSHFKIWEHELGVRVLDADRVFAGAWSESDRCIEPHCPFLKIRLEESGGRVTGLHAGRDLEHVGSLWARLADKIAAFLETGRVEYSENEAVPPEWSRPWRPAVMDEETMIDRFATRDNYPWAEAVGAFFLDLRQDYTRLLAAAGEFMPVCHNTLHMIRNYGRIFKNPLMAQFCDNHRPAAQAFLGNGPLYQANYLARLDEIRAHALS</sequence>
<name>A0AA94PQC1_9BACT</name>
<comment type="caution">
    <text evidence="1">The sequence shown here is derived from an EMBL/GenBank/DDBJ whole genome shotgun (WGS) entry which is preliminary data.</text>
</comment>
<evidence type="ECO:0000313" key="2">
    <source>
        <dbReference type="Proteomes" id="UP000295506"/>
    </source>
</evidence>
<accession>A0AA94PQC1</accession>
<dbReference type="EMBL" id="SOBK01000001">
    <property type="protein sequence ID" value="TDT91619.1"/>
    <property type="molecule type" value="Genomic_DNA"/>
</dbReference>
<evidence type="ECO:0000313" key="1">
    <source>
        <dbReference type="EMBL" id="TDT91619.1"/>
    </source>
</evidence>
<protein>
    <submittedName>
        <fullName evidence="1">Uncharacterized protein</fullName>
    </submittedName>
</protein>
<reference evidence="1 2" key="1">
    <citation type="submission" date="2019-03" db="EMBL/GenBank/DDBJ databases">
        <title>Genomic Encyclopedia of Type Strains, Phase IV (KMG-IV): sequencing the most valuable type-strain genomes for metagenomic binning, comparative biology and taxonomic classification.</title>
        <authorList>
            <person name="Goeker M."/>
        </authorList>
    </citation>
    <scope>NUCLEOTIDE SEQUENCE [LARGE SCALE GENOMIC DNA]</scope>
    <source>
        <strain evidence="1 2">DSM 101483</strain>
    </source>
</reference>